<sequence length="201" mass="21955">MVSSDVLIPGAPDSALAKAATELVMSCSPRTLANHVLRTYQFGMALAEHDRLNPDRELAYLGAVLHDLGYTERFAGPRSFEVEGADAAATFLRERGASEEDVALVRDIILLHLIPEAVNDPRPEVVLVKIGVSADNFGRRLDDIDSKLVAAILAGAPRLGFKDFIVRAHNEEVRRKPDGTAAMLSRQYDITKRFATAPFDS</sequence>
<proteinExistence type="predicted"/>
<dbReference type="SUPFAM" id="SSF109604">
    <property type="entry name" value="HD-domain/PDEase-like"/>
    <property type="match status" value="1"/>
</dbReference>
<evidence type="ECO:0000313" key="2">
    <source>
        <dbReference type="EMBL" id="GGM43162.1"/>
    </source>
</evidence>
<accession>A0A8J3CBH0</accession>
<organism evidence="2 3">
    <name type="scientific">Longimycelium tulufanense</name>
    <dbReference type="NCBI Taxonomy" id="907463"/>
    <lineage>
        <taxon>Bacteria</taxon>
        <taxon>Bacillati</taxon>
        <taxon>Actinomycetota</taxon>
        <taxon>Actinomycetes</taxon>
        <taxon>Pseudonocardiales</taxon>
        <taxon>Pseudonocardiaceae</taxon>
        <taxon>Longimycelium</taxon>
    </lineage>
</organism>
<keyword evidence="3" id="KW-1185">Reference proteome</keyword>
<dbReference type="Proteomes" id="UP000637578">
    <property type="component" value="Unassembled WGS sequence"/>
</dbReference>
<evidence type="ECO:0000313" key="3">
    <source>
        <dbReference type="Proteomes" id="UP000637578"/>
    </source>
</evidence>
<protein>
    <recommendedName>
        <fullName evidence="1">HD/PDEase domain-containing protein</fullName>
    </recommendedName>
</protein>
<dbReference type="PANTHER" id="PTHR35569:SF1">
    <property type="entry name" value="CYANAMIDE HYDRATASE DDI2-RELATED"/>
    <property type="match status" value="1"/>
</dbReference>
<dbReference type="PANTHER" id="PTHR35569">
    <property type="entry name" value="CYANAMIDE HYDRATASE DDI2-RELATED"/>
    <property type="match status" value="1"/>
</dbReference>
<dbReference type="SMART" id="SM00471">
    <property type="entry name" value="HDc"/>
    <property type="match status" value="1"/>
</dbReference>
<dbReference type="EMBL" id="BMMK01000004">
    <property type="protein sequence ID" value="GGM43162.1"/>
    <property type="molecule type" value="Genomic_DNA"/>
</dbReference>
<dbReference type="InterPro" id="IPR003607">
    <property type="entry name" value="HD/PDEase_dom"/>
</dbReference>
<dbReference type="RefSeq" id="WP_189054888.1">
    <property type="nucleotide sequence ID" value="NZ_BMMK01000004.1"/>
</dbReference>
<feature type="domain" description="HD/PDEase" evidence="1">
    <location>
        <begin position="28"/>
        <end position="100"/>
    </location>
</feature>
<gene>
    <name evidence="2" type="ORF">GCM10012275_12660</name>
</gene>
<comment type="caution">
    <text evidence="2">The sequence shown here is derived from an EMBL/GenBank/DDBJ whole genome shotgun (WGS) entry which is preliminary data.</text>
</comment>
<dbReference type="Pfam" id="PF01966">
    <property type="entry name" value="HD"/>
    <property type="match status" value="1"/>
</dbReference>
<reference evidence="2" key="2">
    <citation type="submission" date="2020-09" db="EMBL/GenBank/DDBJ databases">
        <authorList>
            <person name="Sun Q."/>
            <person name="Zhou Y."/>
        </authorList>
    </citation>
    <scope>NUCLEOTIDE SEQUENCE</scope>
    <source>
        <strain evidence="2">CGMCC 4.5737</strain>
    </source>
</reference>
<dbReference type="CDD" id="cd00077">
    <property type="entry name" value="HDc"/>
    <property type="match status" value="1"/>
</dbReference>
<evidence type="ECO:0000259" key="1">
    <source>
        <dbReference type="SMART" id="SM00471"/>
    </source>
</evidence>
<reference evidence="2" key="1">
    <citation type="journal article" date="2014" name="Int. J. Syst. Evol. Microbiol.">
        <title>Complete genome sequence of Corynebacterium casei LMG S-19264T (=DSM 44701T), isolated from a smear-ripened cheese.</title>
        <authorList>
            <consortium name="US DOE Joint Genome Institute (JGI-PGF)"/>
            <person name="Walter F."/>
            <person name="Albersmeier A."/>
            <person name="Kalinowski J."/>
            <person name="Ruckert C."/>
        </authorList>
    </citation>
    <scope>NUCLEOTIDE SEQUENCE</scope>
    <source>
        <strain evidence="2">CGMCC 4.5737</strain>
    </source>
</reference>
<name>A0A8J3CBH0_9PSEU</name>
<dbReference type="AlphaFoldDB" id="A0A8J3CBH0"/>
<dbReference type="Gene3D" id="1.10.3210.10">
    <property type="entry name" value="Hypothetical protein af1432"/>
    <property type="match status" value="1"/>
</dbReference>
<dbReference type="InterPro" id="IPR006674">
    <property type="entry name" value="HD_domain"/>
</dbReference>